<evidence type="ECO:0000256" key="3">
    <source>
        <dbReference type="ARBA" id="ARBA00023163"/>
    </source>
</evidence>
<feature type="domain" description="HTH cro/C1-type" evidence="5">
    <location>
        <begin position="2"/>
        <end position="34"/>
    </location>
</feature>
<dbReference type="InterPro" id="IPR046335">
    <property type="entry name" value="LacI/GalR-like_sensor"/>
</dbReference>
<evidence type="ECO:0000256" key="1">
    <source>
        <dbReference type="ARBA" id="ARBA00023015"/>
    </source>
</evidence>
<dbReference type="InterPro" id="IPR010982">
    <property type="entry name" value="Lambda_DNA-bd_dom_sf"/>
</dbReference>
<keyword evidence="7" id="KW-1185">Reference proteome</keyword>
<keyword evidence="3" id="KW-0804">Transcription</keyword>
<dbReference type="InterPro" id="IPR028082">
    <property type="entry name" value="Peripla_BP_I"/>
</dbReference>
<dbReference type="SMART" id="SM00354">
    <property type="entry name" value="HTH_LACI"/>
    <property type="match status" value="1"/>
</dbReference>
<feature type="domain" description="HTH lacI-type" evidence="4">
    <location>
        <begin position="4"/>
        <end position="58"/>
    </location>
</feature>
<dbReference type="SUPFAM" id="SSF53822">
    <property type="entry name" value="Periplasmic binding protein-like I"/>
    <property type="match status" value="1"/>
</dbReference>
<dbReference type="SUPFAM" id="SSF47413">
    <property type="entry name" value="lambda repressor-like DNA-binding domains"/>
    <property type="match status" value="1"/>
</dbReference>
<dbReference type="PRINTS" id="PR00036">
    <property type="entry name" value="HTHLACI"/>
</dbReference>
<dbReference type="Proteomes" id="UP000464314">
    <property type="component" value="Chromosome"/>
</dbReference>
<dbReference type="CDD" id="cd06267">
    <property type="entry name" value="PBP1_LacI_sugar_binding-like"/>
    <property type="match status" value="1"/>
</dbReference>
<evidence type="ECO:0000256" key="2">
    <source>
        <dbReference type="ARBA" id="ARBA00023125"/>
    </source>
</evidence>
<evidence type="ECO:0000259" key="4">
    <source>
        <dbReference type="PROSITE" id="PS50932"/>
    </source>
</evidence>
<dbReference type="InterPro" id="IPR000843">
    <property type="entry name" value="HTH_LacI"/>
</dbReference>
<dbReference type="Gene3D" id="1.10.260.40">
    <property type="entry name" value="lambda repressor-like DNA-binding domains"/>
    <property type="match status" value="1"/>
</dbReference>
<dbReference type="RefSeq" id="WP_161840096.1">
    <property type="nucleotide sequence ID" value="NZ_CP048000.1"/>
</dbReference>
<evidence type="ECO:0000313" key="7">
    <source>
        <dbReference type="Proteomes" id="UP000464314"/>
    </source>
</evidence>
<keyword evidence="1" id="KW-0805">Transcription regulation</keyword>
<dbReference type="GO" id="GO:0003700">
    <property type="term" value="F:DNA-binding transcription factor activity"/>
    <property type="evidence" value="ECO:0007669"/>
    <property type="project" value="TreeGrafter"/>
</dbReference>
<proteinExistence type="predicted"/>
<evidence type="ECO:0000313" key="6">
    <source>
        <dbReference type="EMBL" id="QHQ63274.1"/>
    </source>
</evidence>
<dbReference type="EMBL" id="CP048000">
    <property type="protein sequence ID" value="QHQ63274.1"/>
    <property type="molecule type" value="Genomic_DNA"/>
</dbReference>
<dbReference type="PROSITE" id="PS50943">
    <property type="entry name" value="HTH_CROC1"/>
    <property type="match status" value="1"/>
</dbReference>
<organism evidence="6 7">
    <name type="scientific">Anaerocolumna sedimenticola</name>
    <dbReference type="NCBI Taxonomy" id="2696063"/>
    <lineage>
        <taxon>Bacteria</taxon>
        <taxon>Bacillati</taxon>
        <taxon>Bacillota</taxon>
        <taxon>Clostridia</taxon>
        <taxon>Lachnospirales</taxon>
        <taxon>Lachnospiraceae</taxon>
        <taxon>Anaerocolumna</taxon>
    </lineage>
</organism>
<dbReference type="PROSITE" id="PS50932">
    <property type="entry name" value="HTH_LACI_2"/>
    <property type="match status" value="1"/>
</dbReference>
<dbReference type="AlphaFoldDB" id="A0A6P1TQR0"/>
<dbReference type="InterPro" id="IPR001387">
    <property type="entry name" value="Cro/C1-type_HTH"/>
</dbReference>
<name>A0A6P1TQR0_9FIRM</name>
<dbReference type="Gene3D" id="3.40.50.2300">
    <property type="match status" value="2"/>
</dbReference>
<dbReference type="Pfam" id="PF00356">
    <property type="entry name" value="LacI"/>
    <property type="match status" value="1"/>
</dbReference>
<dbReference type="KEGG" id="anr:Ana3638_22920"/>
<dbReference type="CDD" id="cd01392">
    <property type="entry name" value="HTH_LacI"/>
    <property type="match status" value="1"/>
</dbReference>
<dbReference type="PANTHER" id="PTHR30146:SF109">
    <property type="entry name" value="HTH-TYPE TRANSCRIPTIONAL REGULATOR GALS"/>
    <property type="match status" value="1"/>
</dbReference>
<reference evidence="6 7" key="1">
    <citation type="submission" date="2020-01" db="EMBL/GenBank/DDBJ databases">
        <title>Genome analysis of Anaerocolumna sp. CBA3638.</title>
        <authorList>
            <person name="Kim J."/>
            <person name="Roh S.W."/>
        </authorList>
    </citation>
    <scope>NUCLEOTIDE SEQUENCE [LARGE SCALE GENOMIC DNA]</scope>
    <source>
        <strain evidence="6 7">CBA3638</strain>
    </source>
</reference>
<keyword evidence="2" id="KW-0238">DNA-binding</keyword>
<evidence type="ECO:0000259" key="5">
    <source>
        <dbReference type="PROSITE" id="PS50943"/>
    </source>
</evidence>
<accession>A0A6P1TQR0</accession>
<dbReference type="Pfam" id="PF13377">
    <property type="entry name" value="Peripla_BP_3"/>
    <property type="match status" value="1"/>
</dbReference>
<dbReference type="PANTHER" id="PTHR30146">
    <property type="entry name" value="LACI-RELATED TRANSCRIPTIONAL REPRESSOR"/>
    <property type="match status" value="1"/>
</dbReference>
<protein>
    <submittedName>
        <fullName evidence="6">Substrate-binding domain-containing protein</fullName>
    </submittedName>
</protein>
<dbReference type="GO" id="GO:0000976">
    <property type="term" value="F:transcription cis-regulatory region binding"/>
    <property type="evidence" value="ECO:0007669"/>
    <property type="project" value="TreeGrafter"/>
</dbReference>
<sequence>MKKITSNDIAKMAGVSRSTVSRVINGYSNIPPETRDKVMKVIQENHYYPQLSGQLLTGKQMNTIGFFWASGGNIANSPLTSSFFVNTIEAAASRSYLVLTCILGDLDSDDNINYVKKIFMEGRIDAGIIVGADNNEPFIDELLGLGKIVGLFDYYHENETTRNRITVNFDRTSGEQAIDYLYGLGHRKIGIIDGNMSRFSSMQRHEGYLRGMLKHHLPIQNKWLCYGGITEESGYEAAKSLLYNCNGDYPTAICASNDSVAFGVYRACSEYGLKIPEDISVIGNDGDITGEHSTPPLTTISFNFKDMFYSLVSRVIDVIEDKEDVETDIFIPGTFTERSSCKRID</sequence>
<gene>
    <name evidence="6" type="ORF">Ana3638_22920</name>
</gene>